<dbReference type="AlphaFoldDB" id="A0A6M6A287"/>
<protein>
    <submittedName>
        <fullName evidence="2">Uncharacterized protein</fullName>
    </submittedName>
</protein>
<dbReference type="RefSeq" id="WP_116987722.1">
    <property type="nucleotide sequence ID" value="NZ_CABGRS010000024.1"/>
</dbReference>
<name>A0A6M6A287_KLEPN</name>
<dbReference type="EMBL" id="MN543576">
    <property type="protein sequence ID" value="QJX12419.1"/>
    <property type="molecule type" value="Genomic_DNA"/>
</dbReference>
<reference evidence="2" key="1">
    <citation type="submission" date="2019-10" db="EMBL/GenBank/DDBJ databases">
        <title>Tracking microevolution events of conjugative virulence plasmid p15WZ-82_Vir during transmission.</title>
        <authorList>
            <person name="Yang X."/>
        </authorList>
    </citation>
    <scope>NUCLEOTIDE SEQUENCE</scope>
    <source>
        <strain evidence="2">GH44TC</strain>
        <plasmid evidence="2">pGH44TC_fusion</plasmid>
        <plasmid evidence="3">pGH44TC_vir</plasmid>
    </source>
</reference>
<proteinExistence type="predicted"/>
<accession>A0A6M6A287</accession>
<sequence length="238" mass="26904">MTFKNIACICLLFPTAGYVMADSQLQLSSDVMVEQRLKNIDVKTSYFKNKIDDTKYIRITNLTVSFPLILSLPEIKYSVIAKNGHGTLPSDGKDMIWVEPGSNVILKIKEGSKLYDFVPIVYITGKNIPKILTVLPGKEISAAKETMVIDYKNPPTPKRLSNNERIVNLSNFNNINKLNKGYYKIQVNQFTSLSFDKAVFIIARNNMLAGSQYFTKNLIAYPREKIIINISGETHVKK</sequence>
<dbReference type="EMBL" id="MN543575">
    <property type="protein sequence ID" value="QJX12009.1"/>
    <property type="molecule type" value="Genomic_DNA"/>
</dbReference>
<evidence type="ECO:0000256" key="1">
    <source>
        <dbReference type="SAM" id="SignalP"/>
    </source>
</evidence>
<feature type="chain" id="PRO_5036184211" evidence="1">
    <location>
        <begin position="22"/>
        <end position="238"/>
    </location>
</feature>
<evidence type="ECO:0000313" key="3">
    <source>
        <dbReference type="EMBL" id="QJX12419.1"/>
    </source>
</evidence>
<feature type="signal peptide" evidence="1">
    <location>
        <begin position="1"/>
        <end position="21"/>
    </location>
</feature>
<organism evidence="2">
    <name type="scientific">Klebsiella pneumoniae</name>
    <dbReference type="NCBI Taxonomy" id="573"/>
    <lineage>
        <taxon>Bacteria</taxon>
        <taxon>Pseudomonadati</taxon>
        <taxon>Pseudomonadota</taxon>
        <taxon>Gammaproteobacteria</taxon>
        <taxon>Enterobacterales</taxon>
        <taxon>Enterobacteriaceae</taxon>
        <taxon>Klebsiella/Raoultella group</taxon>
        <taxon>Klebsiella</taxon>
        <taxon>Klebsiella pneumoniae complex</taxon>
    </lineage>
</organism>
<geneLocation type="plasmid" evidence="2">
    <name>pGH44TC_fusion</name>
</geneLocation>
<keyword evidence="1" id="KW-0732">Signal</keyword>
<geneLocation type="plasmid" evidence="3">
    <name>pGH44TC_vir</name>
</geneLocation>
<evidence type="ECO:0000313" key="2">
    <source>
        <dbReference type="EMBL" id="QJX12009.1"/>
    </source>
</evidence>
<keyword evidence="2" id="KW-0614">Plasmid</keyword>